<dbReference type="CDD" id="cd01106">
    <property type="entry name" value="HTH_TipAL-Mta"/>
    <property type="match status" value="1"/>
</dbReference>
<evidence type="ECO:0000259" key="2">
    <source>
        <dbReference type="PROSITE" id="PS50937"/>
    </source>
</evidence>
<dbReference type="EMBL" id="FOOK01000027">
    <property type="protein sequence ID" value="SFG33998.1"/>
    <property type="molecule type" value="Genomic_DNA"/>
</dbReference>
<dbReference type="OrthoDB" id="1894615at2"/>
<dbReference type="InterPro" id="IPR047057">
    <property type="entry name" value="MerR_fam"/>
</dbReference>
<dbReference type="PROSITE" id="PS50937">
    <property type="entry name" value="HTH_MERR_2"/>
    <property type="match status" value="1"/>
</dbReference>
<name>A0A1I2R0B3_9BACL</name>
<dbReference type="GO" id="GO:0003700">
    <property type="term" value="F:DNA-binding transcription factor activity"/>
    <property type="evidence" value="ECO:0007669"/>
    <property type="project" value="InterPro"/>
</dbReference>
<dbReference type="SMART" id="SM00422">
    <property type="entry name" value="HTH_MERR"/>
    <property type="match status" value="1"/>
</dbReference>
<dbReference type="PROSITE" id="PS00552">
    <property type="entry name" value="HTH_MERR_1"/>
    <property type="match status" value="1"/>
</dbReference>
<dbReference type="PANTHER" id="PTHR30204">
    <property type="entry name" value="REDOX-CYCLING DRUG-SENSING TRANSCRIPTIONAL ACTIVATOR SOXR"/>
    <property type="match status" value="1"/>
</dbReference>
<proteinExistence type="predicted"/>
<dbReference type="GO" id="GO:0003677">
    <property type="term" value="F:DNA binding"/>
    <property type="evidence" value="ECO:0007669"/>
    <property type="project" value="UniProtKB-KW"/>
</dbReference>
<dbReference type="PANTHER" id="PTHR30204:SF96">
    <property type="entry name" value="CHROMOSOME-ANCHORING PROTEIN RACA"/>
    <property type="match status" value="1"/>
</dbReference>
<dbReference type="Pfam" id="PF13411">
    <property type="entry name" value="MerR_1"/>
    <property type="match status" value="1"/>
</dbReference>
<protein>
    <submittedName>
        <fullName evidence="3">DNA-binding transcriptional regulator, MerR family</fullName>
    </submittedName>
</protein>
<evidence type="ECO:0000313" key="4">
    <source>
        <dbReference type="Proteomes" id="UP000198661"/>
    </source>
</evidence>
<dbReference type="InterPro" id="IPR009061">
    <property type="entry name" value="DNA-bd_dom_put_sf"/>
</dbReference>
<accession>A0A1I2R0B3</accession>
<feature type="domain" description="HTH merR-type" evidence="2">
    <location>
        <begin position="1"/>
        <end position="70"/>
    </location>
</feature>
<dbReference type="Gene3D" id="1.10.1660.10">
    <property type="match status" value="1"/>
</dbReference>
<evidence type="ECO:0000313" key="3">
    <source>
        <dbReference type="EMBL" id="SFG33998.1"/>
    </source>
</evidence>
<dbReference type="SUPFAM" id="SSF46955">
    <property type="entry name" value="Putative DNA-binding domain"/>
    <property type="match status" value="1"/>
</dbReference>
<evidence type="ECO:0000256" key="1">
    <source>
        <dbReference type="ARBA" id="ARBA00023125"/>
    </source>
</evidence>
<gene>
    <name evidence="3" type="ORF">SAMN04488025_12723</name>
</gene>
<keyword evidence="1 3" id="KW-0238">DNA-binding</keyword>
<reference evidence="3 4" key="1">
    <citation type="submission" date="2016-10" db="EMBL/GenBank/DDBJ databases">
        <authorList>
            <person name="de Groot N.N."/>
        </authorList>
    </citation>
    <scope>NUCLEOTIDE SEQUENCE [LARGE SCALE GENOMIC DNA]</scope>
    <source>
        <strain evidence="3 4">DSM 44945</strain>
    </source>
</reference>
<dbReference type="RefSeq" id="WP_092039944.1">
    <property type="nucleotide sequence ID" value="NZ_FOOK01000027.1"/>
</dbReference>
<dbReference type="AlphaFoldDB" id="A0A1I2R0B3"/>
<keyword evidence="4" id="KW-1185">Reference proteome</keyword>
<sequence length="261" mass="31101">MYRVGELSRITNVSIRTLHYYDEIGLLKPSRISEAGYRYYTKDDLVKLQQIIVLKKLGFKLCQIKEMTQVTADKAEKAQRWMEIFDMEIEKIREEKRRLELLERSLHVIRHSLELTGDVSNDEILAIIQSIQLNDADSFLSRHFTEEEQEILLRQLPDLTARDEKTEKWIKLLKKIRQTKSEPIDSPVSQRLAEEIMRFIREHLQMEDSLIDKYWEKIKPEDGQPEKVIGLDKETMEYIEQILDWYQKHEEGSKGHGKEIR</sequence>
<organism evidence="3 4">
    <name type="scientific">Planifilum fulgidum</name>
    <dbReference type="NCBI Taxonomy" id="201973"/>
    <lineage>
        <taxon>Bacteria</taxon>
        <taxon>Bacillati</taxon>
        <taxon>Bacillota</taxon>
        <taxon>Bacilli</taxon>
        <taxon>Bacillales</taxon>
        <taxon>Thermoactinomycetaceae</taxon>
        <taxon>Planifilum</taxon>
    </lineage>
</organism>
<dbReference type="STRING" id="201973.SAMN04488025_12723"/>
<dbReference type="Proteomes" id="UP000198661">
    <property type="component" value="Unassembled WGS sequence"/>
</dbReference>
<dbReference type="InterPro" id="IPR000551">
    <property type="entry name" value="MerR-type_HTH_dom"/>
</dbReference>